<dbReference type="RefSeq" id="WP_281802118.1">
    <property type="nucleotide sequence ID" value="NZ_BSEC01000001.1"/>
</dbReference>
<accession>A0A9W6GTS9</accession>
<feature type="transmembrane region" description="Helical" evidence="1">
    <location>
        <begin position="9"/>
        <end position="32"/>
    </location>
</feature>
<keyword evidence="1" id="KW-1133">Transmembrane helix</keyword>
<comment type="caution">
    <text evidence="2">The sequence shown here is derived from an EMBL/GenBank/DDBJ whole genome shotgun (WGS) entry which is preliminary data.</text>
</comment>
<reference evidence="2" key="1">
    <citation type="journal article" date="2023" name="Int. J. Syst. Evol. Microbiol.">
        <title>Methylocystis iwaonis sp. nov., a type II methane-oxidizing bacterium from surface soil of a rice paddy field in Japan, and emended description of the genus Methylocystis (ex Whittenbury et al. 1970) Bowman et al. 1993.</title>
        <authorList>
            <person name="Kaise H."/>
            <person name="Sawadogo J.B."/>
            <person name="Alam M.S."/>
            <person name="Ueno C."/>
            <person name="Dianou D."/>
            <person name="Shinjo R."/>
            <person name="Asakawa S."/>
        </authorList>
    </citation>
    <scope>NUCLEOTIDE SEQUENCE</scope>
    <source>
        <strain evidence="2">LMG27198</strain>
    </source>
</reference>
<proteinExistence type="predicted"/>
<dbReference type="AlphaFoldDB" id="A0A9W6GTS9"/>
<dbReference type="EMBL" id="BSEC01000001">
    <property type="protein sequence ID" value="GLI92731.1"/>
    <property type="molecule type" value="Genomic_DNA"/>
</dbReference>
<evidence type="ECO:0000256" key="1">
    <source>
        <dbReference type="SAM" id="Phobius"/>
    </source>
</evidence>
<gene>
    <name evidence="2" type="ORF">LMG27198_17230</name>
</gene>
<name>A0A9W6GTS9_9HYPH</name>
<dbReference type="Proteomes" id="UP001144323">
    <property type="component" value="Unassembled WGS sequence"/>
</dbReference>
<sequence length="232" mass="25971">MRKRLISNVVLGLLSGPVLAGLVLLVPLAVLTGLSAVLDPSLAMYEFVPEEALLLPFLLIAVLISVANARLAVVMSHDRKAGRLFEVTTDRYADDPSGKENIHGHPGKQFAVDLIEYLATREGPRISLGDPVGEDYGWGFWIEEKGFSPLWVAIAHAGRPDADERAEDYILAITLEPPLLPWRRLAYKPDFALRDEIERQLIEFLHTRRMPFVTEAEDWVDPEPKTQPAPRF</sequence>
<evidence type="ECO:0000313" key="3">
    <source>
        <dbReference type="Proteomes" id="UP001144323"/>
    </source>
</evidence>
<keyword evidence="3" id="KW-1185">Reference proteome</keyword>
<keyword evidence="1" id="KW-0812">Transmembrane</keyword>
<organism evidence="2 3">
    <name type="scientific">Methylocystis echinoides</name>
    <dbReference type="NCBI Taxonomy" id="29468"/>
    <lineage>
        <taxon>Bacteria</taxon>
        <taxon>Pseudomonadati</taxon>
        <taxon>Pseudomonadota</taxon>
        <taxon>Alphaproteobacteria</taxon>
        <taxon>Hyphomicrobiales</taxon>
        <taxon>Methylocystaceae</taxon>
        <taxon>Methylocystis</taxon>
    </lineage>
</organism>
<keyword evidence="1" id="KW-0472">Membrane</keyword>
<evidence type="ECO:0000313" key="2">
    <source>
        <dbReference type="EMBL" id="GLI92731.1"/>
    </source>
</evidence>
<protein>
    <submittedName>
        <fullName evidence="2">Uncharacterized protein</fullName>
    </submittedName>
</protein>
<feature type="transmembrane region" description="Helical" evidence="1">
    <location>
        <begin position="52"/>
        <end position="73"/>
    </location>
</feature>